<organism evidence="1 2">
    <name type="scientific">Roseiflexus castenholzii (strain DSM 13941 / HLO8)</name>
    <dbReference type="NCBI Taxonomy" id="383372"/>
    <lineage>
        <taxon>Bacteria</taxon>
        <taxon>Bacillati</taxon>
        <taxon>Chloroflexota</taxon>
        <taxon>Chloroflexia</taxon>
        <taxon>Chloroflexales</taxon>
        <taxon>Roseiflexineae</taxon>
        <taxon>Roseiflexaceae</taxon>
        <taxon>Roseiflexus</taxon>
    </lineage>
</organism>
<dbReference type="OrthoDB" id="282317at2"/>
<dbReference type="RefSeq" id="WP_012120196.1">
    <property type="nucleotide sequence ID" value="NC_009767.1"/>
</dbReference>
<dbReference type="SUPFAM" id="SSF141694">
    <property type="entry name" value="AF2212/PG0164-like"/>
    <property type="match status" value="1"/>
</dbReference>
<dbReference type="InterPro" id="IPR024069">
    <property type="entry name" value="AF2212-like_dom_sf"/>
</dbReference>
<keyword evidence="2" id="KW-1185">Reference proteome</keyword>
<gene>
    <name evidence="1" type="ordered locus">Rcas_1676</name>
</gene>
<dbReference type="HOGENOM" id="CLU_2618020_0_0_0"/>
<dbReference type="STRING" id="383372.Rcas_1676"/>
<sequence>MTTEPLEAIFEHGSFRLVRPPNIPLREGQRVRLVVETEESPDTILALAANVYAGLSPQDITEVEQIALQRQNFFGDQG</sequence>
<dbReference type="Proteomes" id="UP000000263">
    <property type="component" value="Chromosome"/>
</dbReference>
<dbReference type="Gene3D" id="4.10.1150.10">
    <property type="entry name" value="AF2212/PG0164-like"/>
    <property type="match status" value="1"/>
</dbReference>
<name>A7NJU8_ROSCS</name>
<proteinExistence type="predicted"/>
<evidence type="ECO:0000313" key="2">
    <source>
        <dbReference type="Proteomes" id="UP000000263"/>
    </source>
</evidence>
<evidence type="ECO:0008006" key="3">
    <source>
        <dbReference type="Google" id="ProtNLM"/>
    </source>
</evidence>
<accession>A7NJU8</accession>
<evidence type="ECO:0000313" key="1">
    <source>
        <dbReference type="EMBL" id="ABU57768.1"/>
    </source>
</evidence>
<protein>
    <recommendedName>
        <fullName evidence="3">DUF104 domain-containing protein</fullName>
    </recommendedName>
</protein>
<dbReference type="AlphaFoldDB" id="A7NJU8"/>
<reference evidence="1 2" key="1">
    <citation type="submission" date="2007-08" db="EMBL/GenBank/DDBJ databases">
        <title>Complete sequence of Roseiflexus castenholzii DSM 13941.</title>
        <authorList>
            <consortium name="US DOE Joint Genome Institute"/>
            <person name="Copeland A."/>
            <person name="Lucas S."/>
            <person name="Lapidus A."/>
            <person name="Barry K."/>
            <person name="Glavina del Rio T."/>
            <person name="Dalin E."/>
            <person name="Tice H."/>
            <person name="Pitluck S."/>
            <person name="Thompson L.S."/>
            <person name="Brettin T."/>
            <person name="Bruce D."/>
            <person name="Detter J.C."/>
            <person name="Han C."/>
            <person name="Tapia R."/>
            <person name="Schmutz J."/>
            <person name="Larimer F."/>
            <person name="Land M."/>
            <person name="Hauser L."/>
            <person name="Kyrpides N."/>
            <person name="Mikhailova N."/>
            <person name="Bryant D.A."/>
            <person name="Hanada S."/>
            <person name="Tsukatani Y."/>
            <person name="Richardson P."/>
        </authorList>
    </citation>
    <scope>NUCLEOTIDE SEQUENCE [LARGE SCALE GENOMIC DNA]</scope>
    <source>
        <strain evidence="2">DSM 13941 / HLO8</strain>
    </source>
</reference>
<dbReference type="EMBL" id="CP000804">
    <property type="protein sequence ID" value="ABU57768.1"/>
    <property type="molecule type" value="Genomic_DNA"/>
</dbReference>
<dbReference type="KEGG" id="rca:Rcas_1676"/>